<gene>
    <name evidence="1" type="ORF">SAMN05444920_102237</name>
</gene>
<accession>A0A1H5YES2</accession>
<dbReference type="RefSeq" id="WP_103954956.1">
    <property type="nucleotide sequence ID" value="NZ_FNVT01000002.1"/>
</dbReference>
<evidence type="ECO:0000313" key="2">
    <source>
        <dbReference type="Proteomes" id="UP000236732"/>
    </source>
</evidence>
<evidence type="ECO:0000313" key="1">
    <source>
        <dbReference type="EMBL" id="SEG21936.1"/>
    </source>
</evidence>
<name>A0A1H5YES2_9ACTN</name>
<dbReference type="AlphaFoldDB" id="A0A1H5YES2"/>
<dbReference type="OrthoDB" id="5194016at2"/>
<protein>
    <submittedName>
        <fullName evidence="1">Uncharacterized protein</fullName>
    </submittedName>
</protein>
<proteinExistence type="predicted"/>
<sequence length="103" mass="11704">MTETPYEEVTRPAFAEEVARTFQVEQPDPHTILLRGACPRCRHVMDYRITEQVVRRRVHLDRSGGEPETTEETMLCTCGADHPDRPDGNVGCGAYWNLKISDS</sequence>
<keyword evidence="2" id="KW-1185">Reference proteome</keyword>
<reference evidence="1 2" key="1">
    <citation type="submission" date="2016-10" db="EMBL/GenBank/DDBJ databases">
        <authorList>
            <person name="de Groot N.N."/>
        </authorList>
    </citation>
    <scope>NUCLEOTIDE SEQUENCE [LARGE SCALE GENOMIC DNA]</scope>
    <source>
        <strain evidence="1 2">CGMCC 4.7037</strain>
    </source>
</reference>
<dbReference type="EMBL" id="FNVT01000002">
    <property type="protein sequence ID" value="SEG21936.1"/>
    <property type="molecule type" value="Genomic_DNA"/>
</dbReference>
<organism evidence="1 2">
    <name type="scientific">Nonomuraea solani</name>
    <dbReference type="NCBI Taxonomy" id="1144553"/>
    <lineage>
        <taxon>Bacteria</taxon>
        <taxon>Bacillati</taxon>
        <taxon>Actinomycetota</taxon>
        <taxon>Actinomycetes</taxon>
        <taxon>Streptosporangiales</taxon>
        <taxon>Streptosporangiaceae</taxon>
        <taxon>Nonomuraea</taxon>
    </lineage>
</organism>
<dbReference type="Proteomes" id="UP000236732">
    <property type="component" value="Unassembled WGS sequence"/>
</dbReference>